<proteinExistence type="predicted"/>
<evidence type="ECO:0000313" key="2">
    <source>
        <dbReference type="EMBL" id="AAQ10297.1"/>
    </source>
</evidence>
<protein>
    <submittedName>
        <fullName evidence="1">Uncharacterized protein</fullName>
    </submittedName>
</protein>
<dbReference type="EMBL" id="AY163565">
    <property type="protein sequence ID" value="AAN74628.1"/>
    <property type="molecule type" value="Genomic_DNA"/>
</dbReference>
<dbReference type="InterPro" id="IPR036388">
    <property type="entry name" value="WH-like_DNA-bd_sf"/>
</dbReference>
<dbReference type="SUPFAM" id="SSF46785">
    <property type="entry name" value="Winged helix' DNA-binding domain"/>
    <property type="match status" value="1"/>
</dbReference>
<dbReference type="CDD" id="cd00090">
    <property type="entry name" value="HTH_ARSR"/>
    <property type="match status" value="1"/>
</dbReference>
<evidence type="ECO:0000313" key="1">
    <source>
        <dbReference type="EMBL" id="AAN74628.1"/>
    </source>
</evidence>
<reference evidence="2" key="2">
    <citation type="submission" date="2002-07" db="EMBL/GenBank/DDBJ databases">
        <title>Establishment of uncharacterized plasmids in Escherichia coli by in vitro transposition.</title>
        <authorList>
            <person name="Agron P.G."/>
            <person name="Sobecky P.A."/>
            <person name="Andersen G.L."/>
        </authorList>
    </citation>
    <scope>NUCLEOTIDE SEQUENCE</scope>
    <source>
        <strain evidence="2">0471</strain>
        <plasmid evidence="2">p0471</plasmid>
    </source>
</reference>
<dbReference type="InterPro" id="IPR036390">
    <property type="entry name" value="WH_DNA-bd_sf"/>
</dbReference>
<sequence>MNQNAMIIKLRDFTKDDHPFGNVQGKDVFHKLMNRVDSHPSCAVFGISLDGIEATDASFPRESVVALARLYRGEKSFYLIDVADQDLIDNWTYAAEAKGQPLVIWSGNQHTVIGPEMTKGTRDVVEFVLDNGSATTASISAAFGISIPNASTRLKKLYSAGYITRSEEAAESGGKEFIYYCHKSDLTACVNQILRLESSCS</sequence>
<name>Q8GJJ1_UNCXX</name>
<organism evidence="1">
    <name type="scientific">Gram-negative bacterium 0471</name>
    <dbReference type="NCBI Taxonomy" id="204774"/>
    <lineage>
        <taxon>Bacteria</taxon>
    </lineage>
</organism>
<reference evidence="1" key="1">
    <citation type="journal article" date="2002" name="FEMS Microbiol. Lett.">
        <title>Establishment of uncharacterized plasmids in Escherichia coli by in vitro transposition.</title>
        <authorList>
            <person name="Agron P.G."/>
            <person name="Sobecky P."/>
            <person name="Andersen G.L."/>
        </authorList>
    </citation>
    <scope>NUCLEOTIDE SEQUENCE</scope>
    <source>
        <plasmid evidence="1">p0471</plasmid>
    </source>
</reference>
<dbReference type="EMBL" id="AH013078">
    <property type="protein sequence ID" value="AAQ10297.1"/>
    <property type="molecule type" value="Genomic_DNA"/>
</dbReference>
<dbReference type="InterPro" id="IPR011991">
    <property type="entry name" value="ArsR-like_HTH"/>
</dbReference>
<dbReference type="Pfam" id="PF13412">
    <property type="entry name" value="HTH_24"/>
    <property type="match status" value="1"/>
</dbReference>
<keyword evidence="1" id="KW-0614">Plasmid</keyword>
<dbReference type="AlphaFoldDB" id="Q8GJJ1"/>
<dbReference type="Gene3D" id="1.10.10.10">
    <property type="entry name" value="Winged helix-like DNA-binding domain superfamily/Winged helix DNA-binding domain"/>
    <property type="match status" value="1"/>
</dbReference>
<geneLocation type="plasmid" evidence="1">
    <name>p0471</name>
</geneLocation>
<accession>Q8GJJ1</accession>